<dbReference type="PROSITE" id="PS50097">
    <property type="entry name" value="BTB"/>
    <property type="match status" value="1"/>
</dbReference>
<proteinExistence type="predicted"/>
<dbReference type="PANTHER" id="PTHR22872">
    <property type="entry name" value="BTK-BINDING PROTEIN-RELATED"/>
    <property type="match status" value="1"/>
</dbReference>
<dbReference type="SUPFAM" id="SSF54695">
    <property type="entry name" value="POZ domain"/>
    <property type="match status" value="1"/>
</dbReference>
<evidence type="ECO:0000313" key="4">
    <source>
        <dbReference type="EMBL" id="KAJ6230964.1"/>
    </source>
</evidence>
<evidence type="ECO:0000256" key="2">
    <source>
        <dbReference type="PROSITE-ProRule" id="PRU00235"/>
    </source>
</evidence>
<evidence type="ECO:0000313" key="5">
    <source>
        <dbReference type="Proteomes" id="UP001150062"/>
    </source>
</evidence>
<dbReference type="InterPro" id="IPR009091">
    <property type="entry name" value="RCC1/BLIP-II"/>
</dbReference>
<evidence type="ECO:0000256" key="1">
    <source>
        <dbReference type="ARBA" id="ARBA00022737"/>
    </source>
</evidence>
<gene>
    <name evidence="4" type="ORF">M0813_06265</name>
</gene>
<protein>
    <submittedName>
        <fullName evidence="4">Btk-binding protein-related</fullName>
    </submittedName>
</protein>
<reference evidence="4" key="1">
    <citation type="submission" date="2022-08" db="EMBL/GenBank/DDBJ databases">
        <title>Novel sulfate-reducing endosymbionts in the free-living metamonad Anaeramoeba.</title>
        <authorList>
            <person name="Jerlstrom-Hultqvist J."/>
            <person name="Cepicka I."/>
            <person name="Gallot-Lavallee L."/>
            <person name="Salas-Leiva D."/>
            <person name="Curtis B.A."/>
            <person name="Zahonova K."/>
            <person name="Pipaliya S."/>
            <person name="Dacks J."/>
            <person name="Roger A.J."/>
        </authorList>
    </citation>
    <scope>NUCLEOTIDE SEQUENCE</scope>
    <source>
        <strain evidence="4">Schooner1</strain>
    </source>
</reference>
<organism evidence="4 5">
    <name type="scientific">Anaeramoeba flamelloides</name>
    <dbReference type="NCBI Taxonomy" id="1746091"/>
    <lineage>
        <taxon>Eukaryota</taxon>
        <taxon>Metamonada</taxon>
        <taxon>Anaeramoebidae</taxon>
        <taxon>Anaeramoeba</taxon>
    </lineage>
</organism>
<keyword evidence="5" id="KW-1185">Reference proteome</keyword>
<comment type="caution">
    <text evidence="4">The sequence shown here is derived from an EMBL/GenBank/DDBJ whole genome shotgun (WGS) entry which is preliminary data.</text>
</comment>
<sequence>MSNIKSLGDITGRTKQFKFETLDPIKSFPQEVTKIVDVVADFDKEIVFLSSEGKLYQTTKKNYHEKLKAFESLPPMKSISSGYYHFLALSNEEKPKVYGWGQNNEHQLGFISNNKRVQKPTLIEPLKEENIDQICCIGFSSFFLNKTTSILFGCGKTKNGKLGKPEITEDYAKIQKLHENVANVFSGHSEHTLILKNDGKLYGFGLNLFGQLGLGHDNKAFTPTQIKLEFPVEEISKIRIAYRFTSILTNDGKLYVTGSNLLTGFGSDLTEFTQYPQFKNNNTIIQDIDCGYHLFAILTQDNEIWVQGKFDGFRSNESSVIRKIQTGNNLTNDLSSYNQIKCCDENLIFFFFESNSYLCQDLGKLLKNGYFSDCNIQNIPVHKILIETRIGKTFDLIKKYLESNCKLNEIQDLLKWIYCDQMINFKRTNEILNHFGIQNAQKTKLLKNDLKQLLFDEQTSDFKLVVKNEEDDEEELYIHKFILAARSGLFLNMFQNIEENLQKVKDYSGKSLETIELLISFLYTDELPITADTDQEFIKEEFEDIVEYYQLNPTIPMMDIFEKCSKK</sequence>
<dbReference type="CDD" id="cd18186">
    <property type="entry name" value="BTB_POZ_ZBTB_KLHL-like"/>
    <property type="match status" value="1"/>
</dbReference>
<accession>A0ABQ8XEM6</accession>
<dbReference type="Gene3D" id="2.130.10.30">
    <property type="entry name" value="Regulator of chromosome condensation 1/beta-lactamase-inhibitor protein II"/>
    <property type="match status" value="1"/>
</dbReference>
<dbReference type="PROSITE" id="PS50012">
    <property type="entry name" value="RCC1_3"/>
    <property type="match status" value="2"/>
</dbReference>
<dbReference type="Proteomes" id="UP001150062">
    <property type="component" value="Unassembled WGS sequence"/>
</dbReference>
<feature type="repeat" description="RCC1" evidence="2">
    <location>
        <begin position="95"/>
        <end position="147"/>
    </location>
</feature>
<feature type="domain" description="BTB" evidence="3">
    <location>
        <begin position="460"/>
        <end position="531"/>
    </location>
</feature>
<name>A0ABQ8XEM6_9EUKA</name>
<dbReference type="Pfam" id="PF00415">
    <property type="entry name" value="RCC1"/>
    <property type="match status" value="2"/>
</dbReference>
<dbReference type="InterPro" id="IPR000210">
    <property type="entry name" value="BTB/POZ_dom"/>
</dbReference>
<dbReference type="InterPro" id="IPR051625">
    <property type="entry name" value="Signaling_Regulatory_Domain"/>
</dbReference>
<dbReference type="EMBL" id="JAOAOG010000305">
    <property type="protein sequence ID" value="KAJ6230964.1"/>
    <property type="molecule type" value="Genomic_DNA"/>
</dbReference>
<dbReference type="InterPro" id="IPR011333">
    <property type="entry name" value="SKP1/BTB/POZ_sf"/>
</dbReference>
<evidence type="ECO:0000259" key="3">
    <source>
        <dbReference type="PROSITE" id="PS50097"/>
    </source>
</evidence>
<dbReference type="SUPFAM" id="SSF50985">
    <property type="entry name" value="RCC1/BLIP-II"/>
    <property type="match status" value="2"/>
</dbReference>
<dbReference type="Gene3D" id="3.30.710.10">
    <property type="entry name" value="Potassium Channel Kv1.1, Chain A"/>
    <property type="match status" value="1"/>
</dbReference>
<feature type="repeat" description="RCC1" evidence="2">
    <location>
        <begin position="199"/>
        <end position="251"/>
    </location>
</feature>
<dbReference type="Pfam" id="PF00651">
    <property type="entry name" value="BTB"/>
    <property type="match status" value="1"/>
</dbReference>
<dbReference type="InterPro" id="IPR000408">
    <property type="entry name" value="Reg_chr_condens"/>
</dbReference>
<keyword evidence="1" id="KW-0677">Repeat</keyword>
<dbReference type="PANTHER" id="PTHR22872:SF2">
    <property type="entry name" value="INHIBITOR OF BRUTON TYROSINE KINASE"/>
    <property type="match status" value="1"/>
</dbReference>